<dbReference type="Gene3D" id="3.40.50.150">
    <property type="entry name" value="Vaccinia Virus protein VP39"/>
    <property type="match status" value="1"/>
</dbReference>
<feature type="binding site" evidence="5">
    <location>
        <position position="296"/>
    </location>
    <ligand>
        <name>S-adenosyl-L-methionine</name>
        <dbReference type="ChEBI" id="CHEBI:59789"/>
    </ligand>
</feature>
<accession>A0A6P1MD97</accession>
<evidence type="ECO:0000256" key="5">
    <source>
        <dbReference type="PROSITE-ProRule" id="PRU01023"/>
    </source>
</evidence>
<dbReference type="PROSITE" id="PS51686">
    <property type="entry name" value="SAM_MT_RSMB_NOP"/>
    <property type="match status" value="1"/>
</dbReference>
<evidence type="ECO:0000259" key="6">
    <source>
        <dbReference type="PROSITE" id="PS51686"/>
    </source>
</evidence>
<protein>
    <submittedName>
        <fullName evidence="7">Class I SAM-dependent methyltransferase</fullName>
    </submittedName>
</protein>
<evidence type="ECO:0000256" key="1">
    <source>
        <dbReference type="ARBA" id="ARBA00022603"/>
    </source>
</evidence>
<dbReference type="InterPro" id="IPR029063">
    <property type="entry name" value="SAM-dependent_MTases_sf"/>
</dbReference>
<feature type="domain" description="SAM-dependent MTase RsmB/NOP-type" evidence="6">
    <location>
        <begin position="137"/>
        <end position="425"/>
    </location>
</feature>
<evidence type="ECO:0000256" key="2">
    <source>
        <dbReference type="ARBA" id="ARBA00022679"/>
    </source>
</evidence>
<keyword evidence="8" id="KW-1185">Reference proteome</keyword>
<dbReference type="GO" id="GO:0003723">
    <property type="term" value="F:RNA binding"/>
    <property type="evidence" value="ECO:0007669"/>
    <property type="project" value="UniProtKB-UniRule"/>
</dbReference>
<dbReference type="Proteomes" id="UP000464954">
    <property type="component" value="Chromosome"/>
</dbReference>
<keyword evidence="3 5" id="KW-0949">S-adenosyl-L-methionine</keyword>
<dbReference type="InterPro" id="IPR023267">
    <property type="entry name" value="RCMT"/>
</dbReference>
<keyword evidence="1 5" id="KW-0489">Methyltransferase</keyword>
<dbReference type="SUPFAM" id="SSF53335">
    <property type="entry name" value="S-adenosyl-L-methionine-dependent methyltransferases"/>
    <property type="match status" value="1"/>
</dbReference>
<evidence type="ECO:0000256" key="4">
    <source>
        <dbReference type="ARBA" id="ARBA00022884"/>
    </source>
</evidence>
<dbReference type="PANTHER" id="PTHR22807:SF53">
    <property type="entry name" value="RIBOSOMAL RNA SMALL SUBUNIT METHYLTRANSFERASE B-RELATED"/>
    <property type="match status" value="1"/>
</dbReference>
<dbReference type="AlphaFoldDB" id="A0A6P1MD97"/>
<dbReference type="PRINTS" id="PR02008">
    <property type="entry name" value="RCMTFAMILY"/>
</dbReference>
<feature type="active site" description="Nucleophile" evidence="5">
    <location>
        <position position="366"/>
    </location>
</feature>
<evidence type="ECO:0000313" key="8">
    <source>
        <dbReference type="Proteomes" id="UP000464954"/>
    </source>
</evidence>
<evidence type="ECO:0000313" key="7">
    <source>
        <dbReference type="EMBL" id="QHI69075.1"/>
    </source>
</evidence>
<dbReference type="KEGG" id="taer:GT409_06320"/>
<dbReference type="EMBL" id="CP047593">
    <property type="protein sequence ID" value="QHI69075.1"/>
    <property type="molecule type" value="Genomic_DNA"/>
</dbReference>
<name>A0A6P1MD97_9BACT</name>
<evidence type="ECO:0000256" key="3">
    <source>
        <dbReference type="ARBA" id="ARBA00022691"/>
    </source>
</evidence>
<comment type="similarity">
    <text evidence="5">Belongs to the class I-like SAM-binding methyltransferase superfamily. RsmB/NOP family.</text>
</comment>
<proteinExistence type="inferred from homology"/>
<dbReference type="PANTHER" id="PTHR22807">
    <property type="entry name" value="NOP2 YEAST -RELATED NOL1/NOP2/FMU SUN DOMAIN-CONTAINING"/>
    <property type="match status" value="1"/>
</dbReference>
<dbReference type="CDD" id="cd02440">
    <property type="entry name" value="AdoMet_MTases"/>
    <property type="match status" value="1"/>
</dbReference>
<keyword evidence="4 5" id="KW-0694">RNA-binding</keyword>
<sequence length="428" mass="47892">MKKKLSEKIIARQRSLVGEMLAELVPHILEKGHPADRVLARFFKQHRELGSRDRRFLSETFFSYFRWLGWTRPLNLDLTEAASLSVHLDLTEIHPALESDRWPVLSDKTLDEKLAALNELFQGLEKESGPNGKAFQPLEKSDLVFPEFGKSVEFPAETESLFYETLQTRPPTWLRLRNDIFKKMLSEAGIPFEQHPQLENAVSIPAGRSLGALGHGGQFEVQDVASQAVVAIAAPEKGSDWWDACAGAGGKTLQMADVIGSSGKVLATDVREQALKEMKKRARTDGISFIRSQPHDLAKDDPFTKQWDGVVVDAPCSGWGTWSRNPDARWRSDPRDPAQKRNLQVRMLNNAAQCVKPGGLLIYAVCTFTREETTEALERFLESNPEFAPEAFANPLSGEPTNGTLQIWPWDGPGDGMFIARLRRTASE</sequence>
<keyword evidence="2 5" id="KW-0808">Transferase</keyword>
<comment type="caution">
    <text evidence="5">Lacks conserved residue(s) required for the propagation of feature annotation.</text>
</comment>
<dbReference type="Pfam" id="PF01189">
    <property type="entry name" value="Methyltr_RsmB-F"/>
    <property type="match status" value="1"/>
</dbReference>
<feature type="binding site" evidence="5">
    <location>
        <position position="313"/>
    </location>
    <ligand>
        <name>S-adenosyl-L-methionine</name>
        <dbReference type="ChEBI" id="CHEBI:59789"/>
    </ligand>
</feature>
<reference evidence="7 8" key="1">
    <citation type="submission" date="2020-01" db="EMBL/GenBank/DDBJ databases">
        <title>Ponticoccus aerotolerans gen. nov., sp. nov., an anaerobic bacterium and proposal of Ponticoccusceae fam. nov., Ponticoccusles ord. nov. and Ponticoccuse classis nov. in the phylum Kiritimatiellaeota.</title>
        <authorList>
            <person name="Zhou L.Y."/>
            <person name="Du Z.J."/>
        </authorList>
    </citation>
    <scope>NUCLEOTIDE SEQUENCE [LARGE SCALE GENOMIC DNA]</scope>
    <source>
        <strain evidence="7 8">S-5007</strain>
    </source>
</reference>
<dbReference type="InterPro" id="IPR049560">
    <property type="entry name" value="MeTrfase_RsmB-F_NOP2_cat"/>
</dbReference>
<feature type="binding site" evidence="5">
    <location>
        <position position="269"/>
    </location>
    <ligand>
        <name>S-adenosyl-L-methionine</name>
        <dbReference type="ChEBI" id="CHEBI:59789"/>
    </ligand>
</feature>
<dbReference type="RefSeq" id="WP_160628045.1">
    <property type="nucleotide sequence ID" value="NZ_CP047593.1"/>
</dbReference>
<dbReference type="InterPro" id="IPR001678">
    <property type="entry name" value="MeTrfase_RsmB-F_NOP2_dom"/>
</dbReference>
<organism evidence="7 8">
    <name type="scientific">Tichowtungia aerotolerans</name>
    <dbReference type="NCBI Taxonomy" id="2697043"/>
    <lineage>
        <taxon>Bacteria</taxon>
        <taxon>Pseudomonadati</taxon>
        <taxon>Kiritimatiellota</taxon>
        <taxon>Tichowtungiia</taxon>
        <taxon>Tichowtungiales</taxon>
        <taxon>Tichowtungiaceae</taxon>
        <taxon>Tichowtungia</taxon>
    </lineage>
</organism>
<dbReference type="GO" id="GO:0001510">
    <property type="term" value="P:RNA methylation"/>
    <property type="evidence" value="ECO:0007669"/>
    <property type="project" value="InterPro"/>
</dbReference>
<gene>
    <name evidence="7" type="ORF">GT409_06320</name>
</gene>
<dbReference type="GO" id="GO:0008173">
    <property type="term" value="F:RNA methyltransferase activity"/>
    <property type="evidence" value="ECO:0007669"/>
    <property type="project" value="InterPro"/>
</dbReference>